<keyword evidence="2" id="KW-0378">Hydrolase</keyword>
<dbReference type="PANTHER" id="PTHR11472">
    <property type="entry name" value="DNA REPAIR DEAD HELICASE RAD3/XP-D SUBFAMILY MEMBER"/>
    <property type="match status" value="1"/>
</dbReference>
<dbReference type="Gene3D" id="3.40.50.300">
    <property type="entry name" value="P-loop containing nucleotide triphosphate hydrolases"/>
    <property type="match status" value="1"/>
</dbReference>
<feature type="domain" description="Helicase ATP-binding" evidence="4">
    <location>
        <begin position="1"/>
        <end position="311"/>
    </location>
</feature>
<dbReference type="GO" id="GO:0016818">
    <property type="term" value="F:hydrolase activity, acting on acid anhydrides, in phosphorus-containing anhydrides"/>
    <property type="evidence" value="ECO:0007669"/>
    <property type="project" value="InterPro"/>
</dbReference>
<evidence type="ECO:0000313" key="6">
    <source>
        <dbReference type="Proteomes" id="UP000324800"/>
    </source>
</evidence>
<name>A0A5J4X2U6_9EUKA</name>
<accession>A0A5J4X2U6</accession>
<dbReference type="Proteomes" id="UP000324800">
    <property type="component" value="Unassembled WGS sequence"/>
</dbReference>
<sequence>MDVPYSFPGAYYPGQLALMNAIHAAAQEGKLAFLESPTGTGKTLSCLCALSEWVIGANCENQSDVPQKSILSQTPIDEMVLMLSQRKILQDVQRQKDLKSRRILVRKEKNMLEREEILQEEEEPEPNDAENQVIYATRTHGQIDQVVREMRKIHNARPISLSILASRSQMCINESVVNNRLSQIDEECAYLNNRGNRKNKCQFYNMRKVNSLRNTITRVQMNIEDLCIEGKRQGACPYYASMQASAKTDFIIQSRKNTSSLWPLGSSSVIVFDEAHNIPSSVDQCNSSQITLRELIASQVAFVMARERFIR</sequence>
<keyword evidence="5" id="KW-0347">Helicase</keyword>
<reference evidence="5 6" key="1">
    <citation type="submission" date="2019-03" db="EMBL/GenBank/DDBJ databases">
        <title>Single cell metagenomics reveals metabolic interactions within the superorganism composed of flagellate Streblomastix strix and complex community of Bacteroidetes bacteria on its surface.</title>
        <authorList>
            <person name="Treitli S.C."/>
            <person name="Kolisko M."/>
            <person name="Husnik F."/>
            <person name="Keeling P."/>
            <person name="Hampl V."/>
        </authorList>
    </citation>
    <scope>NUCLEOTIDE SEQUENCE [LARGE SCALE GENOMIC DNA]</scope>
    <source>
        <strain evidence="5">ST1C</strain>
    </source>
</reference>
<dbReference type="Pfam" id="PF06733">
    <property type="entry name" value="DEAD_2"/>
    <property type="match status" value="1"/>
</dbReference>
<organism evidence="5 6">
    <name type="scientific">Streblomastix strix</name>
    <dbReference type="NCBI Taxonomy" id="222440"/>
    <lineage>
        <taxon>Eukaryota</taxon>
        <taxon>Metamonada</taxon>
        <taxon>Preaxostyla</taxon>
        <taxon>Oxymonadida</taxon>
        <taxon>Streblomastigidae</taxon>
        <taxon>Streblomastix</taxon>
    </lineage>
</organism>
<evidence type="ECO:0000256" key="1">
    <source>
        <dbReference type="ARBA" id="ARBA00022741"/>
    </source>
</evidence>
<dbReference type="PANTHER" id="PTHR11472:SF34">
    <property type="entry name" value="REGULATOR OF TELOMERE ELONGATION HELICASE 1"/>
    <property type="match status" value="1"/>
</dbReference>
<gene>
    <name evidence="5" type="ORF">EZS28_003697</name>
</gene>
<evidence type="ECO:0000259" key="4">
    <source>
        <dbReference type="PROSITE" id="PS51193"/>
    </source>
</evidence>
<dbReference type="InterPro" id="IPR045028">
    <property type="entry name" value="DinG/Rad3-like"/>
</dbReference>
<dbReference type="InterPro" id="IPR006554">
    <property type="entry name" value="Helicase-like_DEXD_c2"/>
</dbReference>
<dbReference type="SMART" id="SM00488">
    <property type="entry name" value="DEXDc2"/>
    <property type="match status" value="1"/>
</dbReference>
<dbReference type="InterPro" id="IPR014013">
    <property type="entry name" value="Helic_SF1/SF2_ATP-bd_DinG/Rad3"/>
</dbReference>
<dbReference type="SUPFAM" id="SSF52540">
    <property type="entry name" value="P-loop containing nucleoside triphosphate hydrolases"/>
    <property type="match status" value="1"/>
</dbReference>
<dbReference type="OrthoDB" id="19182at2759"/>
<dbReference type="EMBL" id="SNRW01000501">
    <property type="protein sequence ID" value="KAA6400779.1"/>
    <property type="molecule type" value="Genomic_DNA"/>
</dbReference>
<comment type="caution">
    <text evidence="5">The sequence shown here is derived from an EMBL/GenBank/DDBJ whole genome shotgun (WGS) entry which is preliminary data.</text>
</comment>
<proteinExistence type="predicted"/>
<dbReference type="PROSITE" id="PS51193">
    <property type="entry name" value="HELICASE_ATP_BIND_2"/>
    <property type="match status" value="1"/>
</dbReference>
<dbReference type="GO" id="GO:0005524">
    <property type="term" value="F:ATP binding"/>
    <property type="evidence" value="ECO:0007669"/>
    <property type="project" value="UniProtKB-KW"/>
</dbReference>
<protein>
    <submittedName>
        <fullName evidence="5">Putative ATP-dependent RNA helicase</fullName>
    </submittedName>
</protein>
<dbReference type="GO" id="GO:0003678">
    <property type="term" value="F:DNA helicase activity"/>
    <property type="evidence" value="ECO:0007669"/>
    <property type="project" value="InterPro"/>
</dbReference>
<evidence type="ECO:0000313" key="5">
    <source>
        <dbReference type="EMBL" id="KAA6400779.1"/>
    </source>
</evidence>
<dbReference type="AlphaFoldDB" id="A0A5J4X2U6"/>
<dbReference type="InterPro" id="IPR027417">
    <property type="entry name" value="P-loop_NTPase"/>
</dbReference>
<evidence type="ECO:0000256" key="3">
    <source>
        <dbReference type="ARBA" id="ARBA00022840"/>
    </source>
</evidence>
<evidence type="ECO:0000256" key="2">
    <source>
        <dbReference type="ARBA" id="ARBA00022801"/>
    </source>
</evidence>
<keyword evidence="1" id="KW-0547">Nucleotide-binding</keyword>
<dbReference type="GO" id="GO:0003677">
    <property type="term" value="F:DNA binding"/>
    <property type="evidence" value="ECO:0007669"/>
    <property type="project" value="InterPro"/>
</dbReference>
<dbReference type="InterPro" id="IPR010614">
    <property type="entry name" value="RAD3-like_helicase_DEAD"/>
</dbReference>
<keyword evidence="3" id="KW-0067">ATP-binding</keyword>